<comment type="catalytic activity">
    <reaction evidence="10">
        <text>N(6)-(1,2-dicarboxyethyl)-AMP = fumarate + AMP</text>
        <dbReference type="Rhea" id="RHEA:16853"/>
        <dbReference type="ChEBI" id="CHEBI:29806"/>
        <dbReference type="ChEBI" id="CHEBI:57567"/>
        <dbReference type="ChEBI" id="CHEBI:456215"/>
        <dbReference type="EC" id="4.3.2.2"/>
    </reaction>
    <physiologicalReaction direction="left-to-right" evidence="10">
        <dbReference type="Rhea" id="RHEA:16854"/>
    </physiologicalReaction>
</comment>
<dbReference type="PRINTS" id="PR00149">
    <property type="entry name" value="FUMRATELYASE"/>
</dbReference>
<gene>
    <name evidence="14" type="ORF">H9L13_10210</name>
</gene>
<evidence type="ECO:0000256" key="10">
    <source>
        <dbReference type="ARBA" id="ARBA00049115"/>
    </source>
</evidence>
<evidence type="ECO:0000256" key="11">
    <source>
        <dbReference type="NCBIfam" id="TIGR00928"/>
    </source>
</evidence>
<evidence type="ECO:0000256" key="5">
    <source>
        <dbReference type="ARBA" id="ARBA00017058"/>
    </source>
</evidence>
<evidence type="ECO:0000256" key="1">
    <source>
        <dbReference type="ARBA" id="ARBA00004706"/>
    </source>
</evidence>
<keyword evidence="6 12" id="KW-0658">Purine biosynthesis</keyword>
<comment type="pathway">
    <text evidence="2 12">Purine metabolism; AMP biosynthesis via de novo pathway; AMP from IMP: step 2/2.</text>
</comment>
<comment type="pathway">
    <text evidence="1 12">Purine metabolism; IMP biosynthesis via de novo pathway; 5-amino-1-(5-phospho-D-ribosyl)imidazole-4-carboxamide from 5-amino-1-(5-phospho-D-ribosyl)imidazole-4-carboxylate: step 2/2.</text>
</comment>
<evidence type="ECO:0000256" key="4">
    <source>
        <dbReference type="ARBA" id="ARBA00012339"/>
    </source>
</evidence>
<sequence length="440" mass="49027">MIPRYSRPEMTAIWSAENRYRIWWQIEVFAAEAMGKIGMIPAEDARTIRAAYDADALGEIDIDAIDAIEAVTKHDVIAFLTWAGEKLGPEKRWLHQGMTSSDVLDTTLAVQLKQAADLLIRELDVLLEVLKRRAEEHKLTPTIGRSHGIHAEPTTFGLKLAQAYAEFARNRTRLVAARDDVATCAISGAVGTFANVPPEVEVHVAAELGLAVEPVSTQVIPRDRHAMFFATLGVIASSIERLATEVRHLQRTEVLEAEEYFSPGQKGSSAMPHKRNPVLTENLTGLARMVRSYALPAMENVALWHERDISHSSVERYIGPDATITLDFALGRLTGVMDKLLVYPERMQKNLDRMGGLVHSQRVLLALTQAGLSREDSYSLVQRNAMKVWESDGQLSLLELLKGDDEVRARLSDSELAKLFDLDHHLKHVDTIFARVFAAQ</sequence>
<organism evidence="14 15">
    <name type="scientific">Sphingomonas lutea</name>
    <dbReference type="NCBI Taxonomy" id="1045317"/>
    <lineage>
        <taxon>Bacteria</taxon>
        <taxon>Pseudomonadati</taxon>
        <taxon>Pseudomonadota</taxon>
        <taxon>Alphaproteobacteria</taxon>
        <taxon>Sphingomonadales</taxon>
        <taxon>Sphingomonadaceae</taxon>
        <taxon>Sphingomonas</taxon>
    </lineage>
</organism>
<dbReference type="EMBL" id="CP060718">
    <property type="protein sequence ID" value="QNN67004.1"/>
    <property type="molecule type" value="Genomic_DNA"/>
</dbReference>
<protein>
    <recommendedName>
        <fullName evidence="5 11">Adenylosuccinate lyase</fullName>
        <shortName evidence="12">ASL</shortName>
        <ecNumber evidence="4 11">4.3.2.2</ecNumber>
    </recommendedName>
    <alternativeName>
        <fullName evidence="9 12">Adenylosuccinase</fullName>
    </alternativeName>
</protein>
<dbReference type="GO" id="GO:0004018">
    <property type="term" value="F:N6-(1,2-dicarboxyethyl)AMP AMP-lyase (fumarate-forming) activity"/>
    <property type="evidence" value="ECO:0007669"/>
    <property type="project" value="UniProtKB-UniRule"/>
</dbReference>
<dbReference type="Pfam" id="PF10397">
    <property type="entry name" value="ADSL_C"/>
    <property type="match status" value="1"/>
</dbReference>
<evidence type="ECO:0000256" key="6">
    <source>
        <dbReference type="ARBA" id="ARBA00022755"/>
    </source>
</evidence>
<dbReference type="SMART" id="SM00998">
    <property type="entry name" value="ADSL_C"/>
    <property type="match status" value="1"/>
</dbReference>
<dbReference type="Gene3D" id="1.10.40.30">
    <property type="entry name" value="Fumarase/aspartase (C-terminal domain)"/>
    <property type="match status" value="1"/>
</dbReference>
<evidence type="ECO:0000256" key="2">
    <source>
        <dbReference type="ARBA" id="ARBA00004734"/>
    </source>
</evidence>
<evidence type="ECO:0000256" key="8">
    <source>
        <dbReference type="ARBA" id="ARBA00024477"/>
    </source>
</evidence>
<comment type="similarity">
    <text evidence="3 12">Belongs to the lyase 1 family. Adenylosuccinate lyase subfamily.</text>
</comment>
<dbReference type="KEGG" id="slut:H9L13_10210"/>
<accession>A0A7G9SGM9</accession>
<keyword evidence="7 12" id="KW-0456">Lyase</keyword>
<dbReference type="Proteomes" id="UP000515971">
    <property type="component" value="Chromosome"/>
</dbReference>
<dbReference type="InterPro" id="IPR004769">
    <property type="entry name" value="Pur_lyase"/>
</dbReference>
<dbReference type="UniPathway" id="UPA00075">
    <property type="reaction ID" value="UER00336"/>
</dbReference>
<evidence type="ECO:0000256" key="3">
    <source>
        <dbReference type="ARBA" id="ARBA00008273"/>
    </source>
</evidence>
<dbReference type="PROSITE" id="PS00163">
    <property type="entry name" value="FUMARATE_LYASES"/>
    <property type="match status" value="1"/>
</dbReference>
<evidence type="ECO:0000256" key="7">
    <source>
        <dbReference type="ARBA" id="ARBA00023239"/>
    </source>
</evidence>
<comment type="catalytic activity">
    <reaction evidence="8">
        <text>(2S)-2-[5-amino-1-(5-phospho-beta-D-ribosyl)imidazole-4-carboxamido]succinate = 5-amino-1-(5-phospho-beta-D-ribosyl)imidazole-4-carboxamide + fumarate</text>
        <dbReference type="Rhea" id="RHEA:23920"/>
        <dbReference type="ChEBI" id="CHEBI:29806"/>
        <dbReference type="ChEBI" id="CHEBI:58443"/>
        <dbReference type="ChEBI" id="CHEBI:58475"/>
        <dbReference type="EC" id="4.3.2.2"/>
    </reaction>
    <physiologicalReaction direction="left-to-right" evidence="8">
        <dbReference type="Rhea" id="RHEA:23921"/>
    </physiologicalReaction>
</comment>
<dbReference type="InterPro" id="IPR008948">
    <property type="entry name" value="L-Aspartase-like"/>
</dbReference>
<dbReference type="InterPro" id="IPR019468">
    <property type="entry name" value="AdenyloSucc_lyase_C"/>
</dbReference>
<name>A0A7G9SGM9_9SPHN</name>
<dbReference type="FunFam" id="1.20.200.10:FF:000008">
    <property type="entry name" value="Adenylosuccinate lyase"/>
    <property type="match status" value="1"/>
</dbReference>
<dbReference type="Pfam" id="PF00206">
    <property type="entry name" value="Lyase_1"/>
    <property type="match status" value="1"/>
</dbReference>
<dbReference type="FunFam" id="1.10.40.30:FF:000007">
    <property type="entry name" value="Adenylosuccinate lyase"/>
    <property type="match status" value="1"/>
</dbReference>
<proteinExistence type="inferred from homology"/>
<dbReference type="InterPro" id="IPR000362">
    <property type="entry name" value="Fumarate_lyase_fam"/>
</dbReference>
<dbReference type="PANTHER" id="PTHR43172:SF1">
    <property type="entry name" value="ADENYLOSUCCINATE LYASE"/>
    <property type="match status" value="1"/>
</dbReference>
<evidence type="ECO:0000313" key="15">
    <source>
        <dbReference type="Proteomes" id="UP000515971"/>
    </source>
</evidence>
<dbReference type="InterPro" id="IPR020557">
    <property type="entry name" value="Fumarate_lyase_CS"/>
</dbReference>
<dbReference type="InterPro" id="IPR024083">
    <property type="entry name" value="Fumarase/histidase_N"/>
</dbReference>
<evidence type="ECO:0000313" key="14">
    <source>
        <dbReference type="EMBL" id="QNN67004.1"/>
    </source>
</evidence>
<dbReference type="RefSeq" id="WP_187537596.1">
    <property type="nucleotide sequence ID" value="NZ_BAABJT010000001.1"/>
</dbReference>
<dbReference type="PRINTS" id="PR00145">
    <property type="entry name" value="ARGSUCLYASE"/>
</dbReference>
<dbReference type="GO" id="GO:0044208">
    <property type="term" value="P:'de novo' AMP biosynthetic process"/>
    <property type="evidence" value="ECO:0007669"/>
    <property type="project" value="UniProtKB-UniPathway"/>
</dbReference>
<evidence type="ECO:0000259" key="13">
    <source>
        <dbReference type="SMART" id="SM00998"/>
    </source>
</evidence>
<dbReference type="Gene3D" id="1.20.200.10">
    <property type="entry name" value="Fumarase/aspartase (Central domain)"/>
    <property type="match status" value="1"/>
</dbReference>
<dbReference type="PANTHER" id="PTHR43172">
    <property type="entry name" value="ADENYLOSUCCINATE LYASE"/>
    <property type="match status" value="1"/>
</dbReference>
<dbReference type="UniPathway" id="UPA00074">
    <property type="reaction ID" value="UER00132"/>
</dbReference>
<dbReference type="InterPro" id="IPR022761">
    <property type="entry name" value="Fumarate_lyase_N"/>
</dbReference>
<reference evidence="14 15" key="1">
    <citation type="submission" date="2020-08" db="EMBL/GenBank/DDBJ databases">
        <title>Genome sequence of Sphingomonas lutea KCTC 23642T.</title>
        <authorList>
            <person name="Hyun D.-W."/>
            <person name="Bae J.-W."/>
        </authorList>
    </citation>
    <scope>NUCLEOTIDE SEQUENCE [LARGE SCALE GENOMIC DNA]</scope>
    <source>
        <strain evidence="14 15">KCTC 23642</strain>
    </source>
</reference>
<dbReference type="GO" id="GO:0006189">
    <property type="term" value="P:'de novo' IMP biosynthetic process"/>
    <property type="evidence" value="ECO:0007669"/>
    <property type="project" value="UniProtKB-UniPathway"/>
</dbReference>
<feature type="domain" description="Adenylosuccinate lyase C-terminal" evidence="13">
    <location>
        <begin position="355"/>
        <end position="437"/>
    </location>
</feature>
<evidence type="ECO:0000256" key="9">
    <source>
        <dbReference type="ARBA" id="ARBA00030717"/>
    </source>
</evidence>
<dbReference type="GO" id="GO:0005829">
    <property type="term" value="C:cytosol"/>
    <property type="evidence" value="ECO:0007669"/>
    <property type="project" value="TreeGrafter"/>
</dbReference>
<dbReference type="CDD" id="cd01360">
    <property type="entry name" value="Adenylsuccinate_lyase_1"/>
    <property type="match status" value="1"/>
</dbReference>
<dbReference type="AlphaFoldDB" id="A0A7G9SGM9"/>
<evidence type="ECO:0000256" key="12">
    <source>
        <dbReference type="RuleBase" id="RU361172"/>
    </source>
</evidence>
<dbReference type="GO" id="GO:0070626">
    <property type="term" value="F:(S)-2-(5-amino-1-(5-phospho-D-ribosyl)imidazole-4-carboxamido) succinate lyase (fumarate-forming) activity"/>
    <property type="evidence" value="ECO:0007669"/>
    <property type="project" value="TreeGrafter"/>
</dbReference>
<dbReference type="NCBIfam" id="TIGR00928">
    <property type="entry name" value="purB"/>
    <property type="match status" value="1"/>
</dbReference>
<dbReference type="SUPFAM" id="SSF48557">
    <property type="entry name" value="L-aspartase-like"/>
    <property type="match status" value="1"/>
</dbReference>
<dbReference type="Gene3D" id="1.10.275.10">
    <property type="entry name" value="Fumarase/aspartase (N-terminal domain)"/>
    <property type="match status" value="1"/>
</dbReference>
<keyword evidence="15" id="KW-1185">Reference proteome</keyword>
<dbReference type="EC" id="4.3.2.2" evidence="4 11"/>